<dbReference type="Pfam" id="PF00703">
    <property type="entry name" value="Glyco_hydro_2"/>
    <property type="match status" value="1"/>
</dbReference>
<evidence type="ECO:0000256" key="3">
    <source>
        <dbReference type="ARBA" id="ARBA00023295"/>
    </source>
</evidence>
<dbReference type="SUPFAM" id="SSF51445">
    <property type="entry name" value="(Trans)glycosidases"/>
    <property type="match status" value="1"/>
</dbReference>
<dbReference type="Gene3D" id="3.20.20.80">
    <property type="entry name" value="Glycosidases"/>
    <property type="match status" value="1"/>
</dbReference>
<feature type="signal peptide" evidence="4">
    <location>
        <begin position="1"/>
        <end position="21"/>
    </location>
</feature>
<keyword evidence="4" id="KW-0732">Signal</keyword>
<dbReference type="GO" id="GO:0004553">
    <property type="term" value="F:hydrolase activity, hydrolyzing O-glycosyl compounds"/>
    <property type="evidence" value="ECO:0007669"/>
    <property type="project" value="InterPro"/>
</dbReference>
<evidence type="ECO:0000313" key="8">
    <source>
        <dbReference type="EMBL" id="AIF26606.1"/>
    </source>
</evidence>
<dbReference type="InterPro" id="IPR006103">
    <property type="entry name" value="Glyco_hydro_2_cat"/>
</dbReference>
<dbReference type="InterPro" id="IPR051913">
    <property type="entry name" value="GH2_Domain-Containing"/>
</dbReference>
<dbReference type="PANTHER" id="PTHR42732">
    <property type="entry name" value="BETA-GALACTOSIDASE"/>
    <property type="match status" value="1"/>
</dbReference>
<dbReference type="InterPro" id="IPR006104">
    <property type="entry name" value="Glyco_hydro_2_N"/>
</dbReference>
<dbReference type="SUPFAM" id="SSF49785">
    <property type="entry name" value="Galactose-binding domain-like"/>
    <property type="match status" value="1"/>
</dbReference>
<evidence type="ECO:0000256" key="4">
    <source>
        <dbReference type="SAM" id="SignalP"/>
    </source>
</evidence>
<dbReference type="InterPro" id="IPR036156">
    <property type="entry name" value="Beta-gal/glucu_dom_sf"/>
</dbReference>
<feature type="domain" description="Glycoside hydrolase family 2 immunoglobulin-like beta-sandwich" evidence="5">
    <location>
        <begin position="241"/>
        <end position="298"/>
    </location>
</feature>
<protein>
    <submittedName>
        <fullName evidence="8">Putative beta-glucoronidase</fullName>
    </submittedName>
</protein>
<dbReference type="Pfam" id="PF02837">
    <property type="entry name" value="Glyco_hydro_2_N"/>
    <property type="match status" value="1"/>
</dbReference>
<dbReference type="SUPFAM" id="SSF49303">
    <property type="entry name" value="beta-Galactosidase/glucuronidase domain"/>
    <property type="match status" value="1"/>
</dbReference>
<dbReference type="Gene3D" id="2.60.40.10">
    <property type="entry name" value="Immunoglobulins"/>
    <property type="match status" value="1"/>
</dbReference>
<feature type="domain" description="Glycosyl hydrolases family 2 sugar binding" evidence="7">
    <location>
        <begin position="90"/>
        <end position="158"/>
    </location>
</feature>
<evidence type="ECO:0000256" key="1">
    <source>
        <dbReference type="ARBA" id="ARBA00007401"/>
    </source>
</evidence>
<dbReference type="PANTHER" id="PTHR42732:SF3">
    <property type="entry name" value="HYDROLASE"/>
    <property type="match status" value="1"/>
</dbReference>
<sequence>MKKQFAFYLFFMLVYASSAFAQQPRPEYPRPQFERKEWINLNGEWSYQFDFVGEGVEKKLYDSKGFDGKINVPFAPESKLSGVKYTDFINHIWYQRNIQIPSEWSGRNVMLNFQAVYYFSEVYIDGCLAGRHFGGSTGFAIDITRFVSDAKSHSLVVHAYSDTRTQKQSAGKQNVRHTPFECMYTRTTGIWQTVWMEPVDVKGLKGTHVVSDIDQQQVVVHPQFYAQDGGTLTVSMYDGKKIVAKRTAPANDASVIVLKLKNQKLWSPESPFLYDLVYEVKDNEGRVVDKVNSYVGMRKFHCSGNKTYLNNQPFYQRLVLDQGFYPDGIWTAPSDEALKHDIELSMQAGFNGARLHQKVFEERFHYWADKLGYITWGEAPSWGMNTNDPEVARNFITEWSEEVVRDRNHPSIVTWTPMNEEFWPDRVQYPRFVCDLYDITKQLDPTRPFHDVSGGVHVKTDIYTTHNYEQDPKRLIDDVYKDGKWMQAPHSPIDLYWTNVGYNRPTDVNIYEYPLYESPSMPYILDEFGGIKWVKGQDKNTGNSQVSWGYGEPPHSLEEFYSRLENMVDGLMGISENVWGYCYTQLTDVEQEQNGIYFYDRSSKFDMKRIHSIFSKKPQISK</sequence>
<dbReference type="Pfam" id="PF02836">
    <property type="entry name" value="Glyco_hydro_2_C"/>
    <property type="match status" value="1"/>
</dbReference>
<dbReference type="InterPro" id="IPR008979">
    <property type="entry name" value="Galactose-bd-like_sf"/>
</dbReference>
<evidence type="ECO:0000259" key="6">
    <source>
        <dbReference type="Pfam" id="PF02836"/>
    </source>
</evidence>
<dbReference type="InterPro" id="IPR017853">
    <property type="entry name" value="GH"/>
</dbReference>
<dbReference type="InterPro" id="IPR006102">
    <property type="entry name" value="Ig-like_GH2"/>
</dbReference>
<feature type="domain" description="Glycoside hydrolase family 2 catalytic" evidence="6">
    <location>
        <begin position="338"/>
        <end position="464"/>
    </location>
</feature>
<evidence type="ECO:0000259" key="7">
    <source>
        <dbReference type="Pfam" id="PF02837"/>
    </source>
</evidence>
<evidence type="ECO:0000256" key="2">
    <source>
        <dbReference type="ARBA" id="ARBA00022801"/>
    </source>
</evidence>
<accession>A0A0H3U7Y4</accession>
<dbReference type="AlphaFoldDB" id="A0A0H3U7Y4"/>
<evidence type="ECO:0000259" key="5">
    <source>
        <dbReference type="Pfam" id="PF00703"/>
    </source>
</evidence>
<dbReference type="InterPro" id="IPR013783">
    <property type="entry name" value="Ig-like_fold"/>
</dbReference>
<dbReference type="GO" id="GO:0005975">
    <property type="term" value="P:carbohydrate metabolic process"/>
    <property type="evidence" value="ECO:0007669"/>
    <property type="project" value="InterPro"/>
</dbReference>
<dbReference type="Gene3D" id="2.60.120.260">
    <property type="entry name" value="Galactose-binding domain-like"/>
    <property type="match status" value="1"/>
</dbReference>
<dbReference type="EMBL" id="KF540239">
    <property type="protein sequence ID" value="AIF26606.1"/>
    <property type="molecule type" value="Genomic_DNA"/>
</dbReference>
<keyword evidence="3" id="KW-0326">Glycosidase</keyword>
<feature type="chain" id="PRO_5005202868" evidence="4">
    <location>
        <begin position="22"/>
        <end position="622"/>
    </location>
</feature>
<organism evidence="8">
    <name type="scientific">uncultured bacterium fosmid pJB69A5</name>
    <dbReference type="NCBI Taxonomy" id="1478067"/>
    <lineage>
        <taxon>Bacteria</taxon>
        <taxon>environmental samples</taxon>
    </lineage>
</organism>
<name>A0A0H3U7Y4_9BACT</name>
<comment type="similarity">
    <text evidence="1">Belongs to the glycosyl hydrolase 2 family.</text>
</comment>
<keyword evidence="2" id="KW-0378">Hydrolase</keyword>
<reference evidence="8" key="1">
    <citation type="submission" date="2013-08" db="EMBL/GenBank/DDBJ databases">
        <title>Comparison of modified E. coli strains.</title>
        <authorList>
            <person name="Juergensen J."/>
            <person name="Bonge A."/>
            <person name="Streit W.R."/>
        </authorList>
    </citation>
    <scope>NUCLEOTIDE SEQUENCE</scope>
</reference>
<proteinExistence type="inferred from homology"/>